<dbReference type="Gene3D" id="3.90.226.10">
    <property type="entry name" value="2-enoyl-CoA Hydratase, Chain A, domain 1"/>
    <property type="match status" value="1"/>
</dbReference>
<keyword evidence="2" id="KW-0378">Hydrolase</keyword>
<dbReference type="InterPro" id="IPR036034">
    <property type="entry name" value="PDZ_sf"/>
</dbReference>
<proteinExistence type="predicted"/>
<evidence type="ECO:0000313" key="2">
    <source>
        <dbReference type="EMBL" id="MBO0939290.1"/>
    </source>
</evidence>
<dbReference type="SUPFAM" id="SSF52096">
    <property type="entry name" value="ClpP/crotonase"/>
    <property type="match status" value="1"/>
</dbReference>
<dbReference type="SUPFAM" id="SSF50156">
    <property type="entry name" value="PDZ domain-like"/>
    <property type="match status" value="1"/>
</dbReference>
<dbReference type="PANTHER" id="PTHR32060:SF30">
    <property type="entry name" value="CARBOXY-TERMINAL PROCESSING PROTEASE CTPA"/>
    <property type="match status" value="1"/>
</dbReference>
<dbReference type="Gene3D" id="3.30.750.170">
    <property type="match status" value="1"/>
</dbReference>
<sequence>MNRILILLIVGGLLSLGGCHKAALDAVTPVTTVATTTPDIRDSLYLYMKDMYLWYDKLPATFNTRAFTDPTIEMDTLRTVQPLDRWSFVEKAATFNSYFANGQTGDYGFWIKYDANNDLRVRYVYAQSPAGLAGVKRGWKLTTINGQDVKTMTSTAIVDAFYGTATSTTFGFDKPDGITVTSMPLTVTNYTLNTVLYSNTYSVNGKTVGYLVFNSFTGTPSQQELATALNRFESAGVSDLIVDLRYNGGGDVSTQEYLANRLAPVSVGSSPMYSTFHNAKLSGWNKTVNFAKTGSLNLSRVFFITTSGTASASELLINNLKPYLDVKTIGSVTHGKPVGMYGFNVMDYVLAPIAFRTVNAKNVGDYFNGLPVDVSVVDGPSSDWGDPNEACLATALHYITNGSFANVKNPSANARESASSADANRLFDGSTIRPMLGHLPVMATISR</sequence>
<dbReference type="InterPro" id="IPR029045">
    <property type="entry name" value="ClpP/crotonase-like_dom_sf"/>
</dbReference>
<evidence type="ECO:0000259" key="1">
    <source>
        <dbReference type="SMART" id="SM00245"/>
    </source>
</evidence>
<dbReference type="Proteomes" id="UP000664034">
    <property type="component" value="Unassembled WGS sequence"/>
</dbReference>
<dbReference type="InterPro" id="IPR041613">
    <property type="entry name" value="Pept_S41_N"/>
</dbReference>
<dbReference type="AlphaFoldDB" id="A0A939GKV9"/>
<dbReference type="PANTHER" id="PTHR32060">
    <property type="entry name" value="TAIL-SPECIFIC PROTEASE"/>
    <property type="match status" value="1"/>
</dbReference>
<dbReference type="GO" id="GO:0030288">
    <property type="term" value="C:outer membrane-bounded periplasmic space"/>
    <property type="evidence" value="ECO:0007669"/>
    <property type="project" value="TreeGrafter"/>
</dbReference>
<dbReference type="Pfam" id="PF18294">
    <property type="entry name" value="Pept_S41_N"/>
    <property type="match status" value="1"/>
</dbReference>
<accession>A0A939GKV9</accession>
<gene>
    <name evidence="2" type="ORF">J2I47_22240</name>
</gene>
<evidence type="ECO:0000313" key="3">
    <source>
        <dbReference type="Proteomes" id="UP000664034"/>
    </source>
</evidence>
<dbReference type="RefSeq" id="WP_207366817.1">
    <property type="nucleotide sequence ID" value="NZ_JAFMYV010000013.1"/>
</dbReference>
<dbReference type="CDD" id="cd07561">
    <property type="entry name" value="Peptidase_S41_CPP_like"/>
    <property type="match status" value="1"/>
</dbReference>
<dbReference type="Pfam" id="PF03572">
    <property type="entry name" value="Peptidase_S41"/>
    <property type="match status" value="1"/>
</dbReference>
<name>A0A939GKV9_9BACT</name>
<dbReference type="GO" id="GO:0004175">
    <property type="term" value="F:endopeptidase activity"/>
    <property type="evidence" value="ECO:0007669"/>
    <property type="project" value="TreeGrafter"/>
</dbReference>
<reference evidence="2" key="1">
    <citation type="submission" date="2021-03" db="EMBL/GenBank/DDBJ databases">
        <title>Fibrella sp. HMF5335 genome sequencing and assembly.</title>
        <authorList>
            <person name="Kang H."/>
            <person name="Kim H."/>
            <person name="Bae S."/>
            <person name="Joh K."/>
        </authorList>
    </citation>
    <scope>NUCLEOTIDE SEQUENCE</scope>
    <source>
        <strain evidence="2">HMF5335</strain>
    </source>
</reference>
<keyword evidence="2" id="KW-0645">Protease</keyword>
<dbReference type="GO" id="GO:0007165">
    <property type="term" value="P:signal transduction"/>
    <property type="evidence" value="ECO:0007669"/>
    <property type="project" value="TreeGrafter"/>
</dbReference>
<dbReference type="SMART" id="SM00245">
    <property type="entry name" value="TSPc"/>
    <property type="match status" value="1"/>
</dbReference>
<organism evidence="2 3">
    <name type="scientific">Fibrella rubiginis</name>
    <dbReference type="NCBI Taxonomy" id="2817060"/>
    <lineage>
        <taxon>Bacteria</taxon>
        <taxon>Pseudomonadati</taxon>
        <taxon>Bacteroidota</taxon>
        <taxon>Cytophagia</taxon>
        <taxon>Cytophagales</taxon>
        <taxon>Spirosomataceae</taxon>
        <taxon>Fibrella</taxon>
    </lineage>
</organism>
<dbReference type="GO" id="GO:0006508">
    <property type="term" value="P:proteolysis"/>
    <property type="evidence" value="ECO:0007669"/>
    <property type="project" value="UniProtKB-KW"/>
</dbReference>
<dbReference type="InterPro" id="IPR005151">
    <property type="entry name" value="Tail-specific_protease"/>
</dbReference>
<feature type="domain" description="Tail specific protease" evidence="1">
    <location>
        <begin position="178"/>
        <end position="377"/>
    </location>
</feature>
<dbReference type="GO" id="GO:0008236">
    <property type="term" value="F:serine-type peptidase activity"/>
    <property type="evidence" value="ECO:0007669"/>
    <property type="project" value="InterPro"/>
</dbReference>
<dbReference type="PROSITE" id="PS51257">
    <property type="entry name" value="PROKAR_LIPOPROTEIN"/>
    <property type="match status" value="1"/>
</dbReference>
<comment type="caution">
    <text evidence="2">The sequence shown here is derived from an EMBL/GenBank/DDBJ whole genome shotgun (WGS) entry which is preliminary data.</text>
</comment>
<protein>
    <submittedName>
        <fullName evidence="2">Carboxyl-terminal protease</fullName>
    </submittedName>
</protein>
<dbReference type="Gene3D" id="2.30.42.10">
    <property type="match status" value="1"/>
</dbReference>
<dbReference type="EMBL" id="JAFMYV010000013">
    <property type="protein sequence ID" value="MBO0939290.1"/>
    <property type="molecule type" value="Genomic_DNA"/>
</dbReference>
<keyword evidence="3" id="KW-1185">Reference proteome</keyword>